<dbReference type="GO" id="GO:0003899">
    <property type="term" value="F:DNA-directed RNA polymerase activity"/>
    <property type="evidence" value="ECO:0007669"/>
    <property type="project" value="InterPro"/>
</dbReference>
<dbReference type="Pfam" id="PF01191">
    <property type="entry name" value="RNA_pol_Rpb5_C"/>
    <property type="match status" value="1"/>
</dbReference>
<dbReference type="SUPFAM" id="SSF55287">
    <property type="entry name" value="RPB5-like RNA polymerase subunit"/>
    <property type="match status" value="1"/>
</dbReference>
<dbReference type="EMBL" id="MN739455">
    <property type="protein sequence ID" value="QHT05494.1"/>
    <property type="molecule type" value="Genomic_DNA"/>
</dbReference>
<organism evidence="2">
    <name type="scientific">viral metagenome</name>
    <dbReference type="NCBI Taxonomy" id="1070528"/>
    <lineage>
        <taxon>unclassified sequences</taxon>
        <taxon>metagenomes</taxon>
        <taxon>organismal metagenomes</taxon>
    </lineage>
</organism>
<proteinExistence type="predicted"/>
<dbReference type="GO" id="GO:0003677">
    <property type="term" value="F:DNA binding"/>
    <property type="evidence" value="ECO:0007669"/>
    <property type="project" value="InterPro"/>
</dbReference>
<reference evidence="2" key="1">
    <citation type="journal article" date="2020" name="Nature">
        <title>Giant virus diversity and host interactions through global metagenomics.</title>
        <authorList>
            <person name="Schulz F."/>
            <person name="Roux S."/>
            <person name="Paez-Espino D."/>
            <person name="Jungbluth S."/>
            <person name="Walsh D.A."/>
            <person name="Denef V.J."/>
            <person name="McMahon K.D."/>
            <person name="Konstantinidis K.T."/>
            <person name="Eloe-Fadrosh E.A."/>
            <person name="Kyrpides N.C."/>
            <person name="Woyke T."/>
        </authorList>
    </citation>
    <scope>NUCLEOTIDE SEQUENCE</scope>
    <source>
        <strain evidence="2">GVMAG-M-3300021375-17</strain>
    </source>
</reference>
<evidence type="ECO:0000259" key="1">
    <source>
        <dbReference type="Pfam" id="PF01191"/>
    </source>
</evidence>
<sequence length="216" mass="24999">MSVRNYIAQIYKSRTNLLNILESIYGYDISDYGGFSINEIDAMINNDQLDMLLTHKKNEEGEKILTTKTYIKYITKGTTLNSSLINNITDDLFTYSDTLTQTDCLCIVVDSEPNDTIMAYLKYLYETLNIFIVIHNLKRLQFNILEHNLVPKVSIMNEREIDELKTKYVIESFSQLPEISRFDPQALAICLRPGQICKFLRISPTAMTSPYYRICV</sequence>
<name>A0A6C0CP84_9ZZZZ</name>
<dbReference type="Gene3D" id="3.90.940.20">
    <property type="entry name" value="RPB5-like RNA polymerase subunit"/>
    <property type="match status" value="1"/>
</dbReference>
<dbReference type="GO" id="GO:0006351">
    <property type="term" value="P:DNA-templated transcription"/>
    <property type="evidence" value="ECO:0007669"/>
    <property type="project" value="InterPro"/>
</dbReference>
<dbReference type="InterPro" id="IPR035913">
    <property type="entry name" value="RPB5-like_sf"/>
</dbReference>
<protein>
    <recommendedName>
        <fullName evidence="1">RNA polymerase subunit H/Rpb5 C-terminal domain-containing protein</fullName>
    </recommendedName>
</protein>
<accession>A0A6C0CP84</accession>
<feature type="domain" description="RNA polymerase subunit H/Rpb5 C-terminal" evidence="1">
    <location>
        <begin position="142"/>
        <end position="215"/>
    </location>
</feature>
<evidence type="ECO:0000313" key="2">
    <source>
        <dbReference type="EMBL" id="QHT05494.1"/>
    </source>
</evidence>
<dbReference type="AlphaFoldDB" id="A0A6C0CP84"/>
<dbReference type="PIRSF" id="PIRSF000747">
    <property type="entry name" value="RPB5"/>
    <property type="match status" value="1"/>
</dbReference>
<dbReference type="InterPro" id="IPR014381">
    <property type="entry name" value="Arch_Rpo5/euc_Rpb5"/>
</dbReference>
<dbReference type="InterPro" id="IPR000783">
    <property type="entry name" value="RNA_pol_subH/Rpb5_C"/>
</dbReference>